<dbReference type="OrthoDB" id="3829858at2"/>
<dbReference type="EMBL" id="SMKR01000208">
    <property type="protein sequence ID" value="TDD15176.1"/>
    <property type="molecule type" value="Genomic_DNA"/>
</dbReference>
<proteinExistence type="predicted"/>
<dbReference type="AlphaFoldDB" id="A0A4V2YDF6"/>
<protein>
    <recommendedName>
        <fullName evidence="4">MFS transporter</fullName>
    </recommendedName>
</protein>
<keyword evidence="1" id="KW-1133">Transmembrane helix</keyword>
<evidence type="ECO:0000256" key="1">
    <source>
        <dbReference type="SAM" id="Phobius"/>
    </source>
</evidence>
<keyword evidence="1" id="KW-0472">Membrane</keyword>
<evidence type="ECO:0000313" key="2">
    <source>
        <dbReference type="EMBL" id="TDD15176.1"/>
    </source>
</evidence>
<keyword evidence="3" id="KW-1185">Reference proteome</keyword>
<feature type="transmembrane region" description="Helical" evidence="1">
    <location>
        <begin position="12"/>
        <end position="33"/>
    </location>
</feature>
<reference evidence="2 3" key="1">
    <citation type="submission" date="2019-02" db="EMBL/GenBank/DDBJ databases">
        <title>Draft genome sequences of novel Actinobacteria.</title>
        <authorList>
            <person name="Sahin N."/>
            <person name="Ay H."/>
            <person name="Saygin H."/>
        </authorList>
    </citation>
    <scope>NUCLEOTIDE SEQUENCE [LARGE SCALE GENOMIC DNA]</scope>
    <source>
        <strain evidence="2 3">16K104</strain>
    </source>
</reference>
<organism evidence="2 3">
    <name type="scientific">Kribbella turkmenica</name>
    <dbReference type="NCBI Taxonomy" id="2530375"/>
    <lineage>
        <taxon>Bacteria</taxon>
        <taxon>Bacillati</taxon>
        <taxon>Actinomycetota</taxon>
        <taxon>Actinomycetes</taxon>
        <taxon>Propionibacteriales</taxon>
        <taxon>Kribbellaceae</taxon>
        <taxon>Kribbella</taxon>
    </lineage>
</organism>
<accession>A0A4V2YDF6</accession>
<gene>
    <name evidence="2" type="ORF">E1218_31935</name>
</gene>
<evidence type="ECO:0000313" key="3">
    <source>
        <dbReference type="Proteomes" id="UP000295172"/>
    </source>
</evidence>
<keyword evidence="1" id="KW-0812">Transmembrane</keyword>
<dbReference type="Proteomes" id="UP000295172">
    <property type="component" value="Unassembled WGS sequence"/>
</dbReference>
<evidence type="ECO:0008006" key="4">
    <source>
        <dbReference type="Google" id="ProtNLM"/>
    </source>
</evidence>
<dbReference type="RefSeq" id="WP_132326773.1">
    <property type="nucleotide sequence ID" value="NZ_SMKR01000208.1"/>
</dbReference>
<name>A0A4V2YDF6_9ACTN</name>
<sequence>MDWTGRRAAAGGYIALFGANWAGVVLVLIGQMTGAPPTAIAGIVLFGIGQAGINVLAFALRRWPVPAGRFDARASNVSRAWHRLTLGLEVPAALRALRNS</sequence>
<feature type="transmembrane region" description="Helical" evidence="1">
    <location>
        <begin position="39"/>
        <end position="60"/>
    </location>
</feature>
<comment type="caution">
    <text evidence="2">The sequence shown here is derived from an EMBL/GenBank/DDBJ whole genome shotgun (WGS) entry which is preliminary data.</text>
</comment>